<feature type="compositionally biased region" description="Basic and acidic residues" evidence="12">
    <location>
        <begin position="41"/>
        <end position="56"/>
    </location>
</feature>
<evidence type="ECO:0000256" key="11">
    <source>
        <dbReference type="PROSITE-ProRule" id="PRU00042"/>
    </source>
</evidence>
<dbReference type="PROSITE" id="PS50157">
    <property type="entry name" value="ZINC_FINGER_C2H2_2"/>
    <property type="match status" value="4"/>
</dbReference>
<dbReference type="SMART" id="SM00355">
    <property type="entry name" value="ZnF_C2H2"/>
    <property type="match status" value="4"/>
</dbReference>
<keyword evidence="5 11" id="KW-0863">Zinc-finger</keyword>
<evidence type="ECO:0000256" key="10">
    <source>
        <dbReference type="ARBA" id="ARBA00023242"/>
    </source>
</evidence>
<evidence type="ECO:0000256" key="9">
    <source>
        <dbReference type="ARBA" id="ARBA00023163"/>
    </source>
</evidence>
<dbReference type="InterPro" id="IPR013087">
    <property type="entry name" value="Znf_C2H2_type"/>
</dbReference>
<evidence type="ECO:0000256" key="4">
    <source>
        <dbReference type="ARBA" id="ARBA00022737"/>
    </source>
</evidence>
<reference evidence="14" key="2">
    <citation type="submission" date="2025-09" db="UniProtKB">
        <authorList>
            <consortium name="Ensembl"/>
        </authorList>
    </citation>
    <scope>IDENTIFICATION</scope>
</reference>
<dbReference type="PANTHER" id="PTHR24393:SF158">
    <property type="entry name" value="C2H2-TYPE DOMAIN-CONTAINING PROTEIN"/>
    <property type="match status" value="1"/>
</dbReference>
<evidence type="ECO:0000256" key="8">
    <source>
        <dbReference type="ARBA" id="ARBA00023125"/>
    </source>
</evidence>
<dbReference type="PANTHER" id="PTHR24393">
    <property type="entry name" value="ZINC FINGER PROTEIN"/>
    <property type="match status" value="1"/>
</dbReference>
<dbReference type="Ensembl" id="ENSSDUT00000000396.1">
    <property type="protein sequence ID" value="ENSSDUP00000000359.1"/>
    <property type="gene ID" value="ENSSDUG00000000335.1"/>
</dbReference>
<keyword evidence="10" id="KW-0539">Nucleus</keyword>
<keyword evidence="7" id="KW-0805">Transcription regulation</keyword>
<dbReference type="Pfam" id="PF00096">
    <property type="entry name" value="zf-C2H2"/>
    <property type="match status" value="3"/>
</dbReference>
<evidence type="ECO:0000313" key="15">
    <source>
        <dbReference type="Proteomes" id="UP000261420"/>
    </source>
</evidence>
<evidence type="ECO:0000256" key="5">
    <source>
        <dbReference type="ARBA" id="ARBA00022771"/>
    </source>
</evidence>
<organism evidence="14 15">
    <name type="scientific">Seriola dumerili</name>
    <name type="common">Greater amberjack</name>
    <name type="synonym">Caranx dumerili</name>
    <dbReference type="NCBI Taxonomy" id="41447"/>
    <lineage>
        <taxon>Eukaryota</taxon>
        <taxon>Metazoa</taxon>
        <taxon>Chordata</taxon>
        <taxon>Craniata</taxon>
        <taxon>Vertebrata</taxon>
        <taxon>Euteleostomi</taxon>
        <taxon>Actinopterygii</taxon>
        <taxon>Neopterygii</taxon>
        <taxon>Teleostei</taxon>
        <taxon>Neoteleostei</taxon>
        <taxon>Acanthomorphata</taxon>
        <taxon>Carangaria</taxon>
        <taxon>Carangiformes</taxon>
        <taxon>Carangidae</taxon>
        <taxon>Seriola</taxon>
    </lineage>
</organism>
<dbReference type="PROSITE" id="PS00028">
    <property type="entry name" value="ZINC_FINGER_C2H2_1"/>
    <property type="match status" value="4"/>
</dbReference>
<dbReference type="OMA" id="WKETHEH"/>
<dbReference type="Gene3D" id="3.30.160.60">
    <property type="entry name" value="Classic Zinc Finger"/>
    <property type="match status" value="4"/>
</dbReference>
<dbReference type="Proteomes" id="UP000261420">
    <property type="component" value="Unplaced"/>
</dbReference>
<dbReference type="AlphaFoldDB" id="A0A3B4T2Y7"/>
<dbReference type="GeneTree" id="ENSGT01150000286918"/>
<dbReference type="FunFam" id="3.30.160.60:FF:001465">
    <property type="entry name" value="Zinc finger protein 560"/>
    <property type="match status" value="1"/>
</dbReference>
<keyword evidence="9" id="KW-0804">Transcription</keyword>
<evidence type="ECO:0000256" key="3">
    <source>
        <dbReference type="ARBA" id="ARBA00022723"/>
    </source>
</evidence>
<dbReference type="GO" id="GO:0000978">
    <property type="term" value="F:RNA polymerase II cis-regulatory region sequence-specific DNA binding"/>
    <property type="evidence" value="ECO:0007669"/>
    <property type="project" value="TreeGrafter"/>
</dbReference>
<keyword evidence="8" id="KW-0238">DNA-binding</keyword>
<dbReference type="FunFam" id="3.30.160.60:FF:000358">
    <property type="entry name" value="zinc finger protein 24"/>
    <property type="match status" value="1"/>
</dbReference>
<feature type="domain" description="C2H2-type" evidence="13">
    <location>
        <begin position="168"/>
        <end position="195"/>
    </location>
</feature>
<feature type="region of interest" description="Disordered" evidence="12">
    <location>
        <begin position="1"/>
        <end position="56"/>
    </location>
</feature>
<dbReference type="Pfam" id="PF13894">
    <property type="entry name" value="zf-C2H2_4"/>
    <property type="match status" value="1"/>
</dbReference>
<keyword evidence="6" id="KW-0862">Zinc</keyword>
<dbReference type="GO" id="GO:0000122">
    <property type="term" value="P:negative regulation of transcription by RNA polymerase II"/>
    <property type="evidence" value="ECO:0007669"/>
    <property type="project" value="UniProtKB-ARBA"/>
</dbReference>
<feature type="domain" description="C2H2-type" evidence="13">
    <location>
        <begin position="140"/>
        <end position="167"/>
    </location>
</feature>
<feature type="domain" description="C2H2-type" evidence="13">
    <location>
        <begin position="84"/>
        <end position="111"/>
    </location>
</feature>
<dbReference type="GO" id="GO:0008270">
    <property type="term" value="F:zinc ion binding"/>
    <property type="evidence" value="ECO:0007669"/>
    <property type="project" value="UniProtKB-KW"/>
</dbReference>
<evidence type="ECO:0000313" key="14">
    <source>
        <dbReference type="Ensembl" id="ENSSDUP00000000359.1"/>
    </source>
</evidence>
<protein>
    <recommendedName>
        <fullName evidence="13">C2H2-type domain-containing protein</fullName>
    </recommendedName>
</protein>
<keyword evidence="3" id="KW-0479">Metal-binding</keyword>
<proteinExistence type="inferred from homology"/>
<dbReference type="FunFam" id="3.30.160.60:FF:001954">
    <property type="entry name" value="Zinc finger protein 787"/>
    <property type="match status" value="1"/>
</dbReference>
<evidence type="ECO:0000256" key="7">
    <source>
        <dbReference type="ARBA" id="ARBA00023015"/>
    </source>
</evidence>
<name>A0A3B4T2Y7_SERDU</name>
<dbReference type="FunFam" id="3.30.160.60:FF:001325">
    <property type="entry name" value="zinc finger protein 200"/>
    <property type="match status" value="1"/>
</dbReference>
<comment type="subcellular location">
    <subcellularLocation>
        <location evidence="1">Nucleus</location>
    </subcellularLocation>
</comment>
<comment type="similarity">
    <text evidence="2">Belongs to the krueppel C2H2-type zinc-finger protein family.</text>
</comment>
<evidence type="ECO:0000256" key="1">
    <source>
        <dbReference type="ARBA" id="ARBA00004123"/>
    </source>
</evidence>
<dbReference type="GO" id="GO:0001228">
    <property type="term" value="F:DNA-binding transcription activator activity, RNA polymerase II-specific"/>
    <property type="evidence" value="ECO:0007669"/>
    <property type="project" value="TreeGrafter"/>
</dbReference>
<keyword evidence="4" id="KW-0677">Repeat</keyword>
<evidence type="ECO:0000259" key="13">
    <source>
        <dbReference type="PROSITE" id="PS50157"/>
    </source>
</evidence>
<accession>A0A3B4T2Y7</accession>
<evidence type="ECO:0000256" key="6">
    <source>
        <dbReference type="ARBA" id="ARBA00022833"/>
    </source>
</evidence>
<evidence type="ECO:0000256" key="12">
    <source>
        <dbReference type="SAM" id="MobiDB-lite"/>
    </source>
</evidence>
<reference evidence="14" key="1">
    <citation type="submission" date="2025-08" db="UniProtKB">
        <authorList>
            <consortium name="Ensembl"/>
        </authorList>
    </citation>
    <scope>IDENTIFICATION</scope>
</reference>
<sequence>VNDLLEEKPQPSQLHQSQTEENRDFVGGEDCGGPGPARNSDPARHLQSDTDDKTKDFGWKETHEHESVKVPGIDSGCNTVKKSFSCSECGKIFGRKEHLQTHVRIHTGERPFSCSDCGKTFGCKRSLLGHMTSHTGEKPFSCSQCGKRFGRMVNLKTHERLHTGERPFSCPFCGKGFTQKVHMTQHMAVHTGEKQFSSTGHIVF</sequence>
<dbReference type="SUPFAM" id="SSF57667">
    <property type="entry name" value="beta-beta-alpha zinc fingers"/>
    <property type="match status" value="2"/>
</dbReference>
<dbReference type="GO" id="GO:0005634">
    <property type="term" value="C:nucleus"/>
    <property type="evidence" value="ECO:0007669"/>
    <property type="project" value="UniProtKB-SubCell"/>
</dbReference>
<keyword evidence="15" id="KW-1185">Reference proteome</keyword>
<feature type="domain" description="C2H2-type" evidence="13">
    <location>
        <begin position="112"/>
        <end position="139"/>
    </location>
</feature>
<evidence type="ECO:0000256" key="2">
    <source>
        <dbReference type="ARBA" id="ARBA00006991"/>
    </source>
</evidence>
<dbReference type="InterPro" id="IPR036236">
    <property type="entry name" value="Znf_C2H2_sf"/>
</dbReference>